<dbReference type="RefSeq" id="WP_008404999.1">
    <property type="nucleotide sequence ID" value="NC_020990.1"/>
</dbReference>
<gene>
    <name evidence="1" type="ORF">ScoT_38000</name>
</gene>
<accession>A0A126Y5B8</accession>
<proteinExistence type="predicted"/>
<reference evidence="1" key="1">
    <citation type="submission" date="2022-09" db="EMBL/GenBank/DDBJ databases">
        <title>Whole genome shotgun sequence of Streptomyces albidoflavus NBRC 12854.</title>
        <authorList>
            <person name="Komaki H."/>
            <person name="Tamura T."/>
        </authorList>
    </citation>
    <scope>NUCLEOTIDE SEQUENCE</scope>
    <source>
        <strain evidence="1">NBRC 12854</strain>
    </source>
</reference>
<organism evidence="1 2">
    <name type="scientific">Streptomyces albidoflavus</name>
    <dbReference type="NCBI Taxonomy" id="1886"/>
    <lineage>
        <taxon>Bacteria</taxon>
        <taxon>Bacillati</taxon>
        <taxon>Actinomycetota</taxon>
        <taxon>Actinomycetes</taxon>
        <taxon>Kitasatosporales</taxon>
        <taxon>Streptomycetaceae</taxon>
        <taxon>Streptomyces</taxon>
        <taxon>Streptomyces albidoflavus group</taxon>
    </lineage>
</organism>
<dbReference type="GeneID" id="97269232"/>
<sequence>MSSATISATRADGAASSARTLVIEDLETLPEHGTALFTICIAASPVDPAPSGREQRQA</sequence>
<protein>
    <submittedName>
        <fullName evidence="1">Uncharacterized protein</fullName>
    </submittedName>
</protein>
<evidence type="ECO:0000313" key="2">
    <source>
        <dbReference type="Proteomes" id="UP001051844"/>
    </source>
</evidence>
<evidence type="ECO:0000313" key="1">
    <source>
        <dbReference type="EMBL" id="GHI47626.1"/>
    </source>
</evidence>
<dbReference type="KEGG" id="salb:XNR_3460"/>
<dbReference type="AlphaFoldDB" id="A0A126Y5B8"/>
<name>A0A126Y5B8_9ACTN</name>
<dbReference type="EMBL" id="BNDZ01000005">
    <property type="protein sequence ID" value="GHI47626.1"/>
    <property type="molecule type" value="Genomic_DNA"/>
</dbReference>
<comment type="caution">
    <text evidence="1">The sequence shown here is derived from an EMBL/GenBank/DDBJ whole genome shotgun (WGS) entry which is preliminary data.</text>
</comment>
<dbReference type="Proteomes" id="UP001051844">
    <property type="component" value="Unassembled WGS sequence"/>
</dbReference>